<comment type="caution">
    <text evidence="2">The sequence shown here is derived from an EMBL/GenBank/DDBJ whole genome shotgun (WGS) entry which is preliminary data.</text>
</comment>
<dbReference type="InterPro" id="IPR011044">
    <property type="entry name" value="Quino_amine_DH_bsu"/>
</dbReference>
<dbReference type="Proteomes" id="UP001376459">
    <property type="component" value="Unassembled WGS sequence"/>
</dbReference>
<dbReference type="SUPFAM" id="SSF50969">
    <property type="entry name" value="YVTN repeat-like/Quinoprotein amine dehydrogenase"/>
    <property type="match status" value="1"/>
</dbReference>
<name>A0ABU8UVD4_9ACTN</name>
<evidence type="ECO:0000256" key="1">
    <source>
        <dbReference type="SAM" id="MobiDB-lite"/>
    </source>
</evidence>
<sequence length="330" mass="35560">MVLLDGGRIQWLDRPGLALRNDPVDTGAVDTPAAVFSPDGTRLYVACVLEAPTTGRSGAVQRYAAGARAPEATIDRFPRGTLPVALRTAPNAAFVYVATAGNGIATGRVHLIDAATGTLLPTVFAPGGACPALALSPGAARYRPCVLAAPRHEAALLLADPAPVTETPARPPRLVSRRPLGPGGEQELVWWALPEGPGLAELPSTNRPFVPCKGMAPGLVPLRAGDFDANRLRPHQCEVRLDPRLEALPDLRVSKDRYDLLLNILNWFHPVGVEIRTRRLRRHVPELSGADDDSTPAYTFPTYRTADRHPSRLTHPDKDKDKDDDISVRP</sequence>
<evidence type="ECO:0000313" key="3">
    <source>
        <dbReference type="Proteomes" id="UP001376459"/>
    </source>
</evidence>
<feature type="region of interest" description="Disordered" evidence="1">
    <location>
        <begin position="287"/>
        <end position="330"/>
    </location>
</feature>
<dbReference type="InterPro" id="IPR015943">
    <property type="entry name" value="WD40/YVTN_repeat-like_dom_sf"/>
</dbReference>
<proteinExistence type="predicted"/>
<keyword evidence="3" id="KW-1185">Reference proteome</keyword>
<gene>
    <name evidence="2" type="ORF">WKI71_44455</name>
</gene>
<dbReference type="EMBL" id="JBBKAK010000001">
    <property type="protein sequence ID" value="MEJ8672871.1"/>
    <property type="molecule type" value="Genomic_DNA"/>
</dbReference>
<organism evidence="2 3">
    <name type="scientific">Streptomyces machairae</name>
    <dbReference type="NCBI Taxonomy" id="3134109"/>
    <lineage>
        <taxon>Bacteria</taxon>
        <taxon>Bacillati</taxon>
        <taxon>Actinomycetota</taxon>
        <taxon>Actinomycetes</taxon>
        <taxon>Kitasatosporales</taxon>
        <taxon>Streptomycetaceae</taxon>
        <taxon>Streptomyces</taxon>
    </lineage>
</organism>
<evidence type="ECO:0000313" key="2">
    <source>
        <dbReference type="EMBL" id="MEJ8672871.1"/>
    </source>
</evidence>
<reference evidence="2 3" key="1">
    <citation type="submission" date="2024-03" db="EMBL/GenBank/DDBJ databases">
        <title>Novel Streptomyces species of biotechnological and ecological value are a feature of Machair soil.</title>
        <authorList>
            <person name="Prole J.R."/>
            <person name="Goodfellow M."/>
            <person name="Allenby N."/>
            <person name="Ward A.C."/>
        </authorList>
    </citation>
    <scope>NUCLEOTIDE SEQUENCE [LARGE SCALE GENOMIC DNA]</scope>
    <source>
        <strain evidence="2 3">MS1.AVA.1</strain>
    </source>
</reference>
<dbReference type="Gene3D" id="2.130.10.10">
    <property type="entry name" value="YVTN repeat-like/Quinoprotein amine dehydrogenase"/>
    <property type="match status" value="1"/>
</dbReference>
<feature type="compositionally biased region" description="Basic and acidic residues" evidence="1">
    <location>
        <begin position="305"/>
        <end position="330"/>
    </location>
</feature>
<accession>A0ABU8UVD4</accession>
<protein>
    <submittedName>
        <fullName evidence="2">Uncharacterized protein</fullName>
    </submittedName>
</protein>